<keyword evidence="2" id="KW-0472">Membrane</keyword>
<dbReference type="EMBL" id="CAEZXP010000011">
    <property type="protein sequence ID" value="CAB4710836.1"/>
    <property type="molecule type" value="Genomic_DNA"/>
</dbReference>
<reference evidence="3" key="1">
    <citation type="submission" date="2020-05" db="EMBL/GenBank/DDBJ databases">
        <authorList>
            <person name="Chiriac C."/>
            <person name="Salcher M."/>
            <person name="Ghai R."/>
            <person name="Kavagutti S V."/>
        </authorList>
    </citation>
    <scope>NUCLEOTIDE SEQUENCE</scope>
</reference>
<evidence type="ECO:0000256" key="2">
    <source>
        <dbReference type="SAM" id="Phobius"/>
    </source>
</evidence>
<name>A0A6J6QJD9_9ZZZZ</name>
<feature type="transmembrane region" description="Helical" evidence="2">
    <location>
        <begin position="156"/>
        <end position="180"/>
    </location>
</feature>
<protein>
    <submittedName>
        <fullName evidence="3">Unannotated protein</fullName>
    </submittedName>
</protein>
<sequence length="187" mass="19490">MKLGTSSRSTRFFIVTPLLTRTLRTFLAALVVAGVATTFVANASASTRDTPCWKALLNDWYDGHIDKTYGIPCYQQAIDHLPTDVQVYSSARDDIRSAESAAIAAANGNGSVTTTATETTATTDTTTTTEAPGNTKPTGPIPSVIVDASPGGATSFPLPLVILGSLAVLLVAAGVGVLAWRRFRTGS</sequence>
<organism evidence="3">
    <name type="scientific">freshwater metagenome</name>
    <dbReference type="NCBI Taxonomy" id="449393"/>
    <lineage>
        <taxon>unclassified sequences</taxon>
        <taxon>metagenomes</taxon>
        <taxon>ecological metagenomes</taxon>
    </lineage>
</organism>
<dbReference type="Pfam" id="PF03229">
    <property type="entry name" value="Alpha_GJ"/>
    <property type="match status" value="1"/>
</dbReference>
<proteinExistence type="predicted"/>
<keyword evidence="2" id="KW-0812">Transmembrane</keyword>
<evidence type="ECO:0000313" key="3">
    <source>
        <dbReference type="EMBL" id="CAB4710836.1"/>
    </source>
</evidence>
<dbReference type="AlphaFoldDB" id="A0A6J6QJD9"/>
<gene>
    <name evidence="3" type="ORF">UFOPK2399_01987</name>
</gene>
<accession>A0A6J6QJD9</accession>
<dbReference type="InterPro" id="IPR004913">
    <property type="entry name" value="Herpes_gJ"/>
</dbReference>
<feature type="region of interest" description="Disordered" evidence="1">
    <location>
        <begin position="112"/>
        <end position="141"/>
    </location>
</feature>
<keyword evidence="2" id="KW-1133">Transmembrane helix</keyword>
<feature type="compositionally biased region" description="Low complexity" evidence="1">
    <location>
        <begin position="113"/>
        <end position="131"/>
    </location>
</feature>
<evidence type="ECO:0000256" key="1">
    <source>
        <dbReference type="SAM" id="MobiDB-lite"/>
    </source>
</evidence>